<dbReference type="InterPro" id="IPR008927">
    <property type="entry name" value="6-PGluconate_DH-like_C_sf"/>
</dbReference>
<keyword evidence="2 7" id="KW-0560">Oxidoreductase</keyword>
<dbReference type="Gene3D" id="3.40.50.720">
    <property type="entry name" value="NAD(P)-binding Rossmann-like Domain"/>
    <property type="match status" value="1"/>
</dbReference>
<keyword evidence="13" id="KW-1185">Reference proteome</keyword>
<protein>
    <recommendedName>
        <fullName evidence="8">Glycerol-3-phosphate dehydrogenase [NAD(+)]</fullName>
        <ecNumber evidence="8">1.1.1.8</ecNumber>
    </recommendedName>
</protein>
<dbReference type="FunFam" id="3.40.50.720:FF:000019">
    <property type="entry name" value="Glycerol-3-phosphate dehydrogenase [NAD(P)+]"/>
    <property type="match status" value="1"/>
</dbReference>
<feature type="domain" description="Glycerol-3-phosphate dehydrogenase NAD-dependent C-terminal" evidence="11">
    <location>
        <begin position="264"/>
        <end position="413"/>
    </location>
</feature>
<dbReference type="GO" id="GO:0005829">
    <property type="term" value="C:cytosol"/>
    <property type="evidence" value="ECO:0007669"/>
    <property type="project" value="TreeGrafter"/>
</dbReference>
<name>A0A2V3IMB2_9FLOR</name>
<dbReference type="GO" id="GO:0005975">
    <property type="term" value="P:carbohydrate metabolic process"/>
    <property type="evidence" value="ECO:0007669"/>
    <property type="project" value="InterPro"/>
</dbReference>
<dbReference type="HAMAP" id="MF_00394">
    <property type="entry name" value="NAD_Glyc3P_dehydrog"/>
    <property type="match status" value="1"/>
</dbReference>
<keyword evidence="6" id="KW-0327">Glycosome</keyword>
<dbReference type="Proteomes" id="UP000247409">
    <property type="component" value="Unassembled WGS sequence"/>
</dbReference>
<dbReference type="NCBIfam" id="NF000942">
    <property type="entry name" value="PRK00094.1-4"/>
    <property type="match status" value="1"/>
</dbReference>
<dbReference type="PROSITE" id="PS00957">
    <property type="entry name" value="NAD_G3PDH"/>
    <property type="match status" value="1"/>
</dbReference>
<feature type="domain" description="Glycerol-3-phosphate dehydrogenase NAD-dependent N-terminal" evidence="10">
    <location>
        <begin position="88"/>
        <end position="242"/>
    </location>
</feature>
<evidence type="ECO:0000313" key="13">
    <source>
        <dbReference type="Proteomes" id="UP000247409"/>
    </source>
</evidence>
<dbReference type="NCBIfam" id="NF000940">
    <property type="entry name" value="PRK00094.1-2"/>
    <property type="match status" value="1"/>
</dbReference>
<comment type="similarity">
    <text evidence="1 7">Belongs to the NAD-dependent glycerol-3-phosphate dehydrogenase family.</text>
</comment>
<evidence type="ECO:0000256" key="1">
    <source>
        <dbReference type="ARBA" id="ARBA00011009"/>
    </source>
</evidence>
<organism evidence="12 13">
    <name type="scientific">Gracilariopsis chorda</name>
    <dbReference type="NCBI Taxonomy" id="448386"/>
    <lineage>
        <taxon>Eukaryota</taxon>
        <taxon>Rhodophyta</taxon>
        <taxon>Florideophyceae</taxon>
        <taxon>Rhodymeniophycidae</taxon>
        <taxon>Gracilariales</taxon>
        <taxon>Gracilariaceae</taxon>
        <taxon>Gracilariopsis</taxon>
    </lineage>
</organism>
<feature type="compositionally biased region" description="Polar residues" evidence="9">
    <location>
        <begin position="55"/>
        <end position="64"/>
    </location>
</feature>
<evidence type="ECO:0000256" key="6">
    <source>
        <dbReference type="ARBA" id="ARBA00084116"/>
    </source>
</evidence>
<keyword evidence="3 7" id="KW-0520">NAD</keyword>
<sequence length="426" mass="46605">MECRIRRRLRHELSNLAFFPSVQILPRWRSTSTRHFRLVCNQQDRSGSQDDKPRSQPQRSSPGNLISEEDWLVRSRIRRSPDIAANTKIVVCGGGSFGTAMANLLARNGYPVSLLVRKPWVRDEINLEHRNPKYLSEYLLPHNLTATVDREEAFRDAKLCVHAIPVQATREFLLSIRDTFPDRLPILCTSKGLEISSLSLMCELLPRMLGTDRKYAYLSGPSFAAEIIQGLPTAVVVASSDRIFANSLADMFSSASFKVFTSTDTVGLEVAGAIKNVIAIAAGMSDGLGLGTNSMAALVTRGCSEMRRIAIAQGASPVTLAGLSGVGDTFLTCFGPLSRNRTVGVRLGKGEKLEDILSTSRQIAEGVATAKALVRWLGDEEEDSSIAIRASLKYPILYGVAAILDGKMTPREGLNMLLAMPPRPED</sequence>
<dbReference type="STRING" id="448386.A0A2V3IMB2"/>
<dbReference type="InterPro" id="IPR006168">
    <property type="entry name" value="G3P_DH_NAD-dep"/>
</dbReference>
<dbReference type="SUPFAM" id="SSF48179">
    <property type="entry name" value="6-phosphogluconate dehydrogenase C-terminal domain-like"/>
    <property type="match status" value="1"/>
</dbReference>
<dbReference type="GO" id="GO:0141152">
    <property type="term" value="F:glycerol-3-phosphate dehydrogenase (NAD+) activity"/>
    <property type="evidence" value="ECO:0007669"/>
    <property type="project" value="UniProtKB-UniRule"/>
</dbReference>
<comment type="subcellular location">
    <subcellularLocation>
        <location evidence="5">Glycosome</location>
    </subcellularLocation>
</comment>
<dbReference type="PANTHER" id="PTHR11728">
    <property type="entry name" value="GLYCEROL-3-PHOSPHATE DEHYDROGENASE"/>
    <property type="match status" value="1"/>
</dbReference>
<dbReference type="InterPro" id="IPR006109">
    <property type="entry name" value="G3P_DH_NAD-dep_C"/>
</dbReference>
<dbReference type="FunFam" id="1.10.1040.10:FF:000001">
    <property type="entry name" value="Glycerol-3-phosphate dehydrogenase [NAD(P)+]"/>
    <property type="match status" value="1"/>
</dbReference>
<evidence type="ECO:0000259" key="11">
    <source>
        <dbReference type="Pfam" id="PF07479"/>
    </source>
</evidence>
<dbReference type="InterPro" id="IPR036291">
    <property type="entry name" value="NAD(P)-bd_dom_sf"/>
</dbReference>
<dbReference type="OrthoDB" id="10263760at2759"/>
<dbReference type="GO" id="GO:0051287">
    <property type="term" value="F:NAD binding"/>
    <property type="evidence" value="ECO:0007669"/>
    <property type="project" value="UniProtKB-UniRule"/>
</dbReference>
<gene>
    <name evidence="12" type="ORF">BWQ96_07062</name>
</gene>
<dbReference type="AlphaFoldDB" id="A0A2V3IMB2"/>
<feature type="region of interest" description="Disordered" evidence="9">
    <location>
        <begin position="41"/>
        <end position="64"/>
    </location>
</feature>
<evidence type="ECO:0000256" key="4">
    <source>
        <dbReference type="ARBA" id="ARBA00048683"/>
    </source>
</evidence>
<dbReference type="Pfam" id="PF07479">
    <property type="entry name" value="NAD_Gly3P_dh_C"/>
    <property type="match status" value="1"/>
</dbReference>
<dbReference type="GO" id="GO:0020015">
    <property type="term" value="C:glycosome"/>
    <property type="evidence" value="ECO:0007669"/>
    <property type="project" value="UniProtKB-SubCell"/>
</dbReference>
<evidence type="ECO:0000259" key="10">
    <source>
        <dbReference type="Pfam" id="PF01210"/>
    </source>
</evidence>
<dbReference type="PRINTS" id="PR00077">
    <property type="entry name" value="GPDHDRGNASE"/>
</dbReference>
<dbReference type="GO" id="GO:0046168">
    <property type="term" value="P:glycerol-3-phosphate catabolic process"/>
    <property type="evidence" value="ECO:0007669"/>
    <property type="project" value="UniProtKB-UniRule"/>
</dbReference>
<evidence type="ECO:0000256" key="3">
    <source>
        <dbReference type="ARBA" id="ARBA00023027"/>
    </source>
</evidence>
<dbReference type="InterPro" id="IPR013328">
    <property type="entry name" value="6PGD_dom2"/>
</dbReference>
<dbReference type="SUPFAM" id="SSF51735">
    <property type="entry name" value="NAD(P)-binding Rossmann-fold domains"/>
    <property type="match status" value="1"/>
</dbReference>
<reference evidence="12 13" key="1">
    <citation type="journal article" date="2018" name="Mol. Biol. Evol.">
        <title>Analysis of the draft genome of the red seaweed Gracilariopsis chorda provides insights into genome size evolution in Rhodophyta.</title>
        <authorList>
            <person name="Lee J."/>
            <person name="Yang E.C."/>
            <person name="Graf L."/>
            <person name="Yang J.H."/>
            <person name="Qiu H."/>
            <person name="Zel Zion U."/>
            <person name="Chan C.X."/>
            <person name="Stephens T.G."/>
            <person name="Weber A.P.M."/>
            <person name="Boo G.H."/>
            <person name="Boo S.M."/>
            <person name="Kim K.M."/>
            <person name="Shin Y."/>
            <person name="Jung M."/>
            <person name="Lee S.J."/>
            <person name="Yim H.S."/>
            <person name="Lee J.H."/>
            <person name="Bhattacharya D."/>
            <person name="Yoon H.S."/>
        </authorList>
    </citation>
    <scope>NUCLEOTIDE SEQUENCE [LARGE SCALE GENOMIC DNA]</scope>
    <source>
        <strain evidence="12 13">SKKU-2015</strain>
        <tissue evidence="12">Whole body</tissue>
    </source>
</reference>
<evidence type="ECO:0000256" key="5">
    <source>
        <dbReference type="ARBA" id="ARBA00060503"/>
    </source>
</evidence>
<evidence type="ECO:0000256" key="9">
    <source>
        <dbReference type="SAM" id="MobiDB-lite"/>
    </source>
</evidence>
<comment type="catalytic activity">
    <reaction evidence="4 8">
        <text>sn-glycerol 3-phosphate + NAD(+) = dihydroxyacetone phosphate + NADH + H(+)</text>
        <dbReference type="Rhea" id="RHEA:11092"/>
        <dbReference type="ChEBI" id="CHEBI:15378"/>
        <dbReference type="ChEBI" id="CHEBI:57540"/>
        <dbReference type="ChEBI" id="CHEBI:57597"/>
        <dbReference type="ChEBI" id="CHEBI:57642"/>
        <dbReference type="ChEBI" id="CHEBI:57945"/>
        <dbReference type="EC" id="1.1.1.8"/>
    </reaction>
</comment>
<proteinExistence type="inferred from homology"/>
<evidence type="ECO:0000256" key="8">
    <source>
        <dbReference type="RuleBase" id="RU361243"/>
    </source>
</evidence>
<dbReference type="Pfam" id="PF01210">
    <property type="entry name" value="NAD_Gly3P_dh_N"/>
    <property type="match status" value="1"/>
</dbReference>
<accession>A0A2V3IMB2</accession>
<evidence type="ECO:0000256" key="2">
    <source>
        <dbReference type="ARBA" id="ARBA00023002"/>
    </source>
</evidence>
<evidence type="ECO:0000256" key="7">
    <source>
        <dbReference type="RuleBase" id="RU000437"/>
    </source>
</evidence>
<dbReference type="Gene3D" id="1.10.1040.10">
    <property type="entry name" value="N-(1-d-carboxylethyl)-l-norvaline Dehydrogenase, domain 2"/>
    <property type="match status" value="1"/>
</dbReference>
<dbReference type="EMBL" id="NBIV01000134">
    <property type="protein sequence ID" value="PXF43187.1"/>
    <property type="molecule type" value="Genomic_DNA"/>
</dbReference>
<evidence type="ECO:0000313" key="12">
    <source>
        <dbReference type="EMBL" id="PXF43187.1"/>
    </source>
</evidence>
<comment type="caution">
    <text evidence="12">The sequence shown here is derived from an EMBL/GenBank/DDBJ whole genome shotgun (WGS) entry which is preliminary data.</text>
</comment>
<dbReference type="PANTHER" id="PTHR11728:SF1">
    <property type="entry name" value="GLYCEROL-3-PHOSPHATE DEHYDROGENASE [NAD(+)] 2, CHLOROPLASTIC"/>
    <property type="match status" value="1"/>
</dbReference>
<dbReference type="InterPro" id="IPR011128">
    <property type="entry name" value="G3P_DH_NAD-dep_N"/>
</dbReference>
<dbReference type="EC" id="1.1.1.8" evidence="8"/>